<dbReference type="GO" id="GO:0032267">
    <property type="term" value="F:tRNA(Ile)-lysidine synthase activity"/>
    <property type="evidence" value="ECO:0007669"/>
    <property type="project" value="UniProtKB-EC"/>
</dbReference>
<protein>
    <recommendedName>
        <fullName evidence="6">tRNA(Ile)-lysidine synthase</fullName>
        <ecNumber evidence="6">6.3.4.19</ecNumber>
    </recommendedName>
    <alternativeName>
        <fullName evidence="6">tRNA(Ile)-2-lysyl-cytidine synthase</fullName>
    </alternativeName>
    <alternativeName>
        <fullName evidence="6">tRNA(Ile)-lysidine synthetase</fullName>
    </alternativeName>
</protein>
<dbReference type="Gene3D" id="3.40.50.620">
    <property type="entry name" value="HUPs"/>
    <property type="match status" value="1"/>
</dbReference>
<dbReference type="SUPFAM" id="SSF52402">
    <property type="entry name" value="Adenine nucleotide alpha hydrolases-like"/>
    <property type="match status" value="1"/>
</dbReference>
<dbReference type="PANTHER" id="PTHR43033:SF1">
    <property type="entry name" value="TRNA(ILE)-LYSIDINE SYNTHASE-RELATED"/>
    <property type="match status" value="1"/>
</dbReference>
<gene>
    <name evidence="6 8" type="primary">tilS</name>
    <name evidence="8" type="ORF">SAMEA4412677_01298</name>
</gene>
<comment type="catalytic activity">
    <reaction evidence="5 6">
        <text>cytidine(34) in tRNA(Ile2) + L-lysine + ATP = lysidine(34) in tRNA(Ile2) + AMP + diphosphate + H(+)</text>
        <dbReference type="Rhea" id="RHEA:43744"/>
        <dbReference type="Rhea" id="RHEA-COMP:10625"/>
        <dbReference type="Rhea" id="RHEA-COMP:10670"/>
        <dbReference type="ChEBI" id="CHEBI:15378"/>
        <dbReference type="ChEBI" id="CHEBI:30616"/>
        <dbReference type="ChEBI" id="CHEBI:32551"/>
        <dbReference type="ChEBI" id="CHEBI:33019"/>
        <dbReference type="ChEBI" id="CHEBI:82748"/>
        <dbReference type="ChEBI" id="CHEBI:83665"/>
        <dbReference type="ChEBI" id="CHEBI:456215"/>
        <dbReference type="EC" id="6.3.4.19"/>
    </reaction>
</comment>
<evidence type="ECO:0000259" key="7">
    <source>
        <dbReference type="Pfam" id="PF01171"/>
    </source>
</evidence>
<dbReference type="AlphaFoldDB" id="A0A239XAM7"/>
<feature type="domain" description="tRNA(Ile)-lysidine/2-thiocytidine synthase N-terminal" evidence="7">
    <location>
        <begin position="25"/>
        <end position="199"/>
    </location>
</feature>
<dbReference type="GO" id="GO:0005524">
    <property type="term" value="F:ATP binding"/>
    <property type="evidence" value="ECO:0007669"/>
    <property type="project" value="UniProtKB-UniRule"/>
</dbReference>
<comment type="subcellular location">
    <subcellularLocation>
        <location evidence="6">Cytoplasm</location>
    </subcellularLocation>
</comment>
<evidence type="ECO:0000313" key="9">
    <source>
        <dbReference type="Proteomes" id="UP000215196"/>
    </source>
</evidence>
<organism evidence="8 9">
    <name type="scientific">Chryseobacterium taklimakanense</name>
    <dbReference type="NCBI Taxonomy" id="536441"/>
    <lineage>
        <taxon>Bacteria</taxon>
        <taxon>Pseudomonadati</taxon>
        <taxon>Bacteroidota</taxon>
        <taxon>Flavobacteriia</taxon>
        <taxon>Flavobacteriales</taxon>
        <taxon>Weeksellaceae</taxon>
        <taxon>Chryseobacterium group</taxon>
        <taxon>Chryseobacterium</taxon>
    </lineage>
</organism>
<comment type="function">
    <text evidence="6">Ligates lysine onto the cytidine present at position 34 of the AUA codon-specific tRNA(Ile) that contains the anticodon CAU, in an ATP-dependent manner. Cytidine is converted to lysidine, thus changing the amino acid specificity of the tRNA from methionine to isoleucine.</text>
</comment>
<dbReference type="HAMAP" id="MF_01161">
    <property type="entry name" value="tRNA_Ile_lys_synt"/>
    <property type="match status" value="1"/>
</dbReference>
<keyword evidence="3 6" id="KW-0547">Nucleotide-binding</keyword>
<evidence type="ECO:0000256" key="4">
    <source>
        <dbReference type="ARBA" id="ARBA00022840"/>
    </source>
</evidence>
<dbReference type="GO" id="GO:0006400">
    <property type="term" value="P:tRNA modification"/>
    <property type="evidence" value="ECO:0007669"/>
    <property type="project" value="UniProtKB-UniRule"/>
</dbReference>
<dbReference type="EC" id="6.3.4.19" evidence="6"/>
<dbReference type="InterPro" id="IPR014729">
    <property type="entry name" value="Rossmann-like_a/b/a_fold"/>
</dbReference>
<name>A0A239XAM7_9FLAO</name>
<keyword evidence="4 6" id="KW-0067">ATP-binding</keyword>
<dbReference type="InterPro" id="IPR012795">
    <property type="entry name" value="tRNA_Ile_lys_synt_N"/>
</dbReference>
<comment type="domain">
    <text evidence="6">The N-terminal region contains the highly conserved SGGXDS motif, predicted to be a P-loop motif involved in ATP binding.</text>
</comment>
<comment type="similarity">
    <text evidence="6">Belongs to the tRNA(Ile)-lysidine synthase family.</text>
</comment>
<dbReference type="PANTHER" id="PTHR43033">
    <property type="entry name" value="TRNA(ILE)-LYSIDINE SYNTHASE-RELATED"/>
    <property type="match status" value="1"/>
</dbReference>
<keyword evidence="9" id="KW-1185">Reference proteome</keyword>
<dbReference type="InterPro" id="IPR011063">
    <property type="entry name" value="TilS/TtcA_N"/>
</dbReference>
<keyword evidence="2 6" id="KW-0819">tRNA processing</keyword>
<dbReference type="NCBIfam" id="TIGR02432">
    <property type="entry name" value="lysidine_TilS_N"/>
    <property type="match status" value="1"/>
</dbReference>
<evidence type="ECO:0000313" key="8">
    <source>
        <dbReference type="EMBL" id="SNV43701.1"/>
    </source>
</evidence>
<dbReference type="InterPro" id="IPR012094">
    <property type="entry name" value="tRNA_Ile_lys_synt"/>
</dbReference>
<keyword evidence="6" id="KW-0963">Cytoplasm</keyword>
<accession>A0A239XAM7</accession>
<dbReference type="GO" id="GO:0005737">
    <property type="term" value="C:cytoplasm"/>
    <property type="evidence" value="ECO:0007669"/>
    <property type="project" value="UniProtKB-SubCell"/>
</dbReference>
<feature type="binding site" evidence="6">
    <location>
        <begin position="30"/>
        <end position="35"/>
    </location>
    <ligand>
        <name>ATP</name>
        <dbReference type="ChEBI" id="CHEBI:30616"/>
    </ligand>
</feature>
<dbReference type="CDD" id="cd01992">
    <property type="entry name" value="TilS_N"/>
    <property type="match status" value="1"/>
</dbReference>
<evidence type="ECO:0000256" key="1">
    <source>
        <dbReference type="ARBA" id="ARBA00022598"/>
    </source>
</evidence>
<dbReference type="EMBL" id="LT906465">
    <property type="protein sequence ID" value="SNV43701.1"/>
    <property type="molecule type" value="Genomic_DNA"/>
</dbReference>
<sequence>MGQLSLSAFKKSMENLLENYGAKNFLLAVSGGADSMVLAHLFANSGIKFQIAHINYKLRGSDSDLDAKLVEDFCDKNQVKIHLYEVSEKDEKPEGSIQLWARELRYKFFRNIQETENLEYLVTAHHLNDQLETFLINLSRGSGIKGLSGIPENDHKILRPLLHYPKYEIYRFAQEKGIVFREDLSNQKNEYLRNKIRNEIVPKLLETNDNFLKNFSDSLAYMKSASDFLQNIVEQSFKELCTGEPDTEFTLNRKKLFALEPFIVTEIIRKLGFSGAEIGKVRTAETGKFFRSKTHEISFERSQIICRKRPGKQK</sequence>
<dbReference type="Pfam" id="PF01171">
    <property type="entry name" value="ATP_bind_3"/>
    <property type="match status" value="1"/>
</dbReference>
<proteinExistence type="inferred from homology"/>
<dbReference type="KEGG" id="ctak:4412677_01298"/>
<evidence type="ECO:0000256" key="6">
    <source>
        <dbReference type="HAMAP-Rule" id="MF_01161"/>
    </source>
</evidence>
<dbReference type="Proteomes" id="UP000215196">
    <property type="component" value="Chromosome 1"/>
</dbReference>
<evidence type="ECO:0000256" key="3">
    <source>
        <dbReference type="ARBA" id="ARBA00022741"/>
    </source>
</evidence>
<reference evidence="8 9" key="1">
    <citation type="submission" date="2017-06" db="EMBL/GenBank/DDBJ databases">
        <authorList>
            <consortium name="Pathogen Informatics"/>
        </authorList>
    </citation>
    <scope>NUCLEOTIDE SEQUENCE [LARGE SCALE GENOMIC DNA]</scope>
    <source>
        <strain evidence="8 9">NCTC13490</strain>
    </source>
</reference>
<keyword evidence="1 6" id="KW-0436">Ligase</keyword>
<evidence type="ECO:0000256" key="2">
    <source>
        <dbReference type="ARBA" id="ARBA00022694"/>
    </source>
</evidence>
<evidence type="ECO:0000256" key="5">
    <source>
        <dbReference type="ARBA" id="ARBA00048539"/>
    </source>
</evidence>